<dbReference type="EMBL" id="RQTC01000442">
    <property type="protein sequence ID" value="RZH90017.1"/>
    <property type="molecule type" value="Genomic_DNA"/>
</dbReference>
<sequence>MILSYLKIEFKVIMRKKTTLILSILFPVIFYILFTSILELPEDVKPKFYKEYMYS</sequence>
<feature type="transmembrane region" description="Helical" evidence="1">
    <location>
        <begin position="20"/>
        <end position="38"/>
    </location>
</feature>
<organism evidence="2 3">
    <name type="scientific">Staphylococcus aureus</name>
    <dbReference type="NCBI Taxonomy" id="1280"/>
    <lineage>
        <taxon>Bacteria</taxon>
        <taxon>Bacillati</taxon>
        <taxon>Bacillota</taxon>
        <taxon>Bacilli</taxon>
        <taxon>Bacillales</taxon>
        <taxon>Staphylococcaceae</taxon>
        <taxon>Staphylococcus</taxon>
    </lineage>
</organism>
<dbReference type="Proteomes" id="UP000293434">
    <property type="component" value="Unassembled WGS sequence"/>
</dbReference>
<feature type="non-terminal residue" evidence="2">
    <location>
        <position position="55"/>
    </location>
</feature>
<comment type="caution">
    <text evidence="2">The sequence shown here is derived from an EMBL/GenBank/DDBJ whole genome shotgun (WGS) entry which is preliminary data.</text>
</comment>
<keyword evidence="1" id="KW-0472">Membrane</keyword>
<name>A0AB74E324_STAAU</name>
<evidence type="ECO:0000313" key="2">
    <source>
        <dbReference type="EMBL" id="RZH90017.1"/>
    </source>
</evidence>
<protein>
    <submittedName>
        <fullName evidence="2">ABC transporter permease</fullName>
    </submittedName>
</protein>
<dbReference type="AlphaFoldDB" id="A0AB74E324"/>
<evidence type="ECO:0000313" key="3">
    <source>
        <dbReference type="Proteomes" id="UP000293434"/>
    </source>
</evidence>
<keyword evidence="1" id="KW-1133">Transmembrane helix</keyword>
<proteinExistence type="predicted"/>
<reference evidence="2 3" key="1">
    <citation type="submission" date="2018-11" db="EMBL/GenBank/DDBJ databases">
        <title>Genomic profiling of Staphylococcus species from a Poultry farm system in KwaZulu-Natal, South Africa.</title>
        <authorList>
            <person name="Amoako D.G."/>
            <person name="Somboro A.M."/>
            <person name="Abia A.L.K."/>
            <person name="Bester L.A."/>
            <person name="Essack S.Y."/>
        </authorList>
    </citation>
    <scope>NUCLEOTIDE SEQUENCE [LARGE SCALE GENOMIC DNA]</scope>
    <source>
        <strain evidence="2 3">SA9</strain>
    </source>
</reference>
<accession>A0AB74E324</accession>
<keyword evidence="1" id="KW-0812">Transmembrane</keyword>
<gene>
    <name evidence="2" type="ORF">EIG94_15475</name>
</gene>
<evidence type="ECO:0000256" key="1">
    <source>
        <dbReference type="SAM" id="Phobius"/>
    </source>
</evidence>